<gene>
    <name evidence="2" type="ORF">chiPu_0011685</name>
</gene>
<keyword evidence="3" id="KW-1185">Reference proteome</keyword>
<evidence type="ECO:0000256" key="1">
    <source>
        <dbReference type="SAM" id="MobiDB-lite"/>
    </source>
</evidence>
<dbReference type="AlphaFoldDB" id="A0A401SS38"/>
<reference evidence="2 3" key="1">
    <citation type="journal article" date="2018" name="Nat. Ecol. Evol.">
        <title>Shark genomes provide insights into elasmobranch evolution and the origin of vertebrates.</title>
        <authorList>
            <person name="Hara Y"/>
            <person name="Yamaguchi K"/>
            <person name="Onimaru K"/>
            <person name="Kadota M"/>
            <person name="Koyanagi M"/>
            <person name="Keeley SD"/>
            <person name="Tatsumi K"/>
            <person name="Tanaka K"/>
            <person name="Motone F"/>
            <person name="Kageyama Y"/>
            <person name="Nozu R"/>
            <person name="Adachi N"/>
            <person name="Nishimura O"/>
            <person name="Nakagawa R"/>
            <person name="Tanegashima C"/>
            <person name="Kiyatake I"/>
            <person name="Matsumoto R"/>
            <person name="Murakumo K"/>
            <person name="Nishida K"/>
            <person name="Terakita A"/>
            <person name="Kuratani S"/>
            <person name="Sato K"/>
            <person name="Hyodo S Kuraku.S."/>
        </authorList>
    </citation>
    <scope>NUCLEOTIDE SEQUENCE [LARGE SCALE GENOMIC DNA]</scope>
</reference>
<sequence length="158" mass="17978">MNEVVRVRSICHVEEETNGNDIHSKSSPGQVKFSLPVLGRSLSDSTREDFHCDYQSCSHNSPTKAGNGQLMYRSGLVDLYSKTKERLLPVRELRKHDGKDSFDSRSEGESFSSCSRLSSRQHSLESKPSLELTNGKEEEVCMRSISRSRWKKVIEKVR</sequence>
<evidence type="ECO:0000313" key="3">
    <source>
        <dbReference type="Proteomes" id="UP000287033"/>
    </source>
</evidence>
<feature type="compositionally biased region" description="Low complexity" evidence="1">
    <location>
        <begin position="109"/>
        <end position="118"/>
    </location>
</feature>
<feature type="region of interest" description="Disordered" evidence="1">
    <location>
        <begin position="91"/>
        <end position="139"/>
    </location>
</feature>
<proteinExistence type="predicted"/>
<accession>A0A401SS38</accession>
<organism evidence="2 3">
    <name type="scientific">Chiloscyllium punctatum</name>
    <name type="common">Brownbanded bambooshark</name>
    <name type="synonym">Hemiscyllium punctatum</name>
    <dbReference type="NCBI Taxonomy" id="137246"/>
    <lineage>
        <taxon>Eukaryota</taxon>
        <taxon>Metazoa</taxon>
        <taxon>Chordata</taxon>
        <taxon>Craniata</taxon>
        <taxon>Vertebrata</taxon>
        <taxon>Chondrichthyes</taxon>
        <taxon>Elasmobranchii</taxon>
        <taxon>Galeomorphii</taxon>
        <taxon>Galeoidea</taxon>
        <taxon>Orectolobiformes</taxon>
        <taxon>Hemiscylliidae</taxon>
        <taxon>Chiloscyllium</taxon>
    </lineage>
</organism>
<dbReference type="EMBL" id="BEZZ01000495">
    <property type="protein sequence ID" value="GCC33217.1"/>
    <property type="molecule type" value="Genomic_DNA"/>
</dbReference>
<comment type="caution">
    <text evidence="2">The sequence shown here is derived from an EMBL/GenBank/DDBJ whole genome shotgun (WGS) entry which is preliminary data.</text>
</comment>
<name>A0A401SS38_CHIPU</name>
<evidence type="ECO:0000313" key="2">
    <source>
        <dbReference type="EMBL" id="GCC33217.1"/>
    </source>
</evidence>
<protein>
    <submittedName>
        <fullName evidence="2">Uncharacterized protein</fullName>
    </submittedName>
</protein>
<feature type="compositionally biased region" description="Basic and acidic residues" evidence="1">
    <location>
        <begin position="91"/>
        <end position="108"/>
    </location>
</feature>
<dbReference type="Proteomes" id="UP000287033">
    <property type="component" value="Unassembled WGS sequence"/>
</dbReference>